<dbReference type="OrthoDB" id="2758165at2759"/>
<dbReference type="HOGENOM" id="CLU_2795673_0_0_1"/>
<sequence length="68" mass="7391">MTLGLLATHETLAPKLYTIRDLIQSTADAGLIALADLPHCGGERFTIRLWSQPLHALENALSPDVLIL</sequence>
<organism evidence="1 2">
    <name type="scientific">Suillus luteus UH-Slu-Lm8-n1</name>
    <dbReference type="NCBI Taxonomy" id="930992"/>
    <lineage>
        <taxon>Eukaryota</taxon>
        <taxon>Fungi</taxon>
        <taxon>Dikarya</taxon>
        <taxon>Basidiomycota</taxon>
        <taxon>Agaricomycotina</taxon>
        <taxon>Agaricomycetes</taxon>
        <taxon>Agaricomycetidae</taxon>
        <taxon>Boletales</taxon>
        <taxon>Suillineae</taxon>
        <taxon>Suillaceae</taxon>
        <taxon>Suillus</taxon>
    </lineage>
</organism>
<dbReference type="Proteomes" id="UP000054485">
    <property type="component" value="Unassembled WGS sequence"/>
</dbReference>
<keyword evidence="2" id="KW-1185">Reference proteome</keyword>
<dbReference type="EMBL" id="KN835221">
    <property type="protein sequence ID" value="KIK43104.1"/>
    <property type="molecule type" value="Genomic_DNA"/>
</dbReference>
<evidence type="ECO:0000313" key="2">
    <source>
        <dbReference type="Proteomes" id="UP000054485"/>
    </source>
</evidence>
<name>A0A0D0AZC8_9AGAM</name>
<proteinExistence type="predicted"/>
<accession>A0A0D0AZC8</accession>
<reference evidence="1 2" key="1">
    <citation type="submission" date="2014-04" db="EMBL/GenBank/DDBJ databases">
        <authorList>
            <consortium name="DOE Joint Genome Institute"/>
            <person name="Kuo A."/>
            <person name="Ruytinx J."/>
            <person name="Rineau F."/>
            <person name="Colpaert J."/>
            <person name="Kohler A."/>
            <person name="Nagy L.G."/>
            <person name="Floudas D."/>
            <person name="Copeland A."/>
            <person name="Barry K.W."/>
            <person name="Cichocki N."/>
            <person name="Veneault-Fourrey C."/>
            <person name="LaButti K."/>
            <person name="Lindquist E.A."/>
            <person name="Lipzen A."/>
            <person name="Lundell T."/>
            <person name="Morin E."/>
            <person name="Murat C."/>
            <person name="Sun H."/>
            <person name="Tunlid A."/>
            <person name="Henrissat B."/>
            <person name="Grigoriev I.V."/>
            <person name="Hibbett D.S."/>
            <person name="Martin F."/>
            <person name="Nordberg H.P."/>
            <person name="Cantor M.N."/>
            <person name="Hua S.X."/>
        </authorList>
    </citation>
    <scope>NUCLEOTIDE SEQUENCE [LARGE SCALE GENOMIC DNA]</scope>
    <source>
        <strain evidence="1 2">UH-Slu-Lm8-n1</strain>
    </source>
</reference>
<reference evidence="2" key="2">
    <citation type="submission" date="2015-01" db="EMBL/GenBank/DDBJ databases">
        <title>Evolutionary Origins and Diversification of the Mycorrhizal Mutualists.</title>
        <authorList>
            <consortium name="DOE Joint Genome Institute"/>
            <consortium name="Mycorrhizal Genomics Consortium"/>
            <person name="Kohler A."/>
            <person name="Kuo A."/>
            <person name="Nagy L.G."/>
            <person name="Floudas D."/>
            <person name="Copeland A."/>
            <person name="Barry K.W."/>
            <person name="Cichocki N."/>
            <person name="Veneault-Fourrey C."/>
            <person name="LaButti K."/>
            <person name="Lindquist E.A."/>
            <person name="Lipzen A."/>
            <person name="Lundell T."/>
            <person name="Morin E."/>
            <person name="Murat C."/>
            <person name="Riley R."/>
            <person name="Ohm R."/>
            <person name="Sun H."/>
            <person name="Tunlid A."/>
            <person name="Henrissat B."/>
            <person name="Grigoriev I.V."/>
            <person name="Hibbett D.S."/>
            <person name="Martin F."/>
        </authorList>
    </citation>
    <scope>NUCLEOTIDE SEQUENCE [LARGE SCALE GENOMIC DNA]</scope>
    <source>
        <strain evidence="2">UH-Slu-Lm8-n1</strain>
    </source>
</reference>
<evidence type="ECO:0000313" key="1">
    <source>
        <dbReference type="EMBL" id="KIK43104.1"/>
    </source>
</evidence>
<protein>
    <submittedName>
        <fullName evidence="1">Uncharacterized protein</fullName>
    </submittedName>
</protein>
<gene>
    <name evidence="1" type="ORF">CY34DRAFT_804187</name>
</gene>
<dbReference type="AlphaFoldDB" id="A0A0D0AZC8"/>
<dbReference type="InParanoid" id="A0A0D0AZC8"/>